<evidence type="ECO:0000313" key="2">
    <source>
        <dbReference type="EMBL" id="JAS63312.1"/>
    </source>
</evidence>
<dbReference type="GO" id="GO:0003351">
    <property type="term" value="P:epithelial cilium movement involved in extracellular fluid movement"/>
    <property type="evidence" value="ECO:0007669"/>
    <property type="project" value="TreeGrafter"/>
</dbReference>
<dbReference type="GO" id="GO:1904158">
    <property type="term" value="P:axonemal central apparatus assembly"/>
    <property type="evidence" value="ECO:0007669"/>
    <property type="project" value="TreeGrafter"/>
</dbReference>
<feature type="compositionally biased region" description="Basic and acidic residues" evidence="1">
    <location>
        <begin position="189"/>
        <end position="201"/>
    </location>
</feature>
<organism evidence="2">
    <name type="scientific">Cuerna arida</name>
    <dbReference type="NCBI Taxonomy" id="1464854"/>
    <lineage>
        <taxon>Eukaryota</taxon>
        <taxon>Metazoa</taxon>
        <taxon>Ecdysozoa</taxon>
        <taxon>Arthropoda</taxon>
        <taxon>Hexapoda</taxon>
        <taxon>Insecta</taxon>
        <taxon>Pterygota</taxon>
        <taxon>Neoptera</taxon>
        <taxon>Paraneoptera</taxon>
        <taxon>Hemiptera</taxon>
        <taxon>Auchenorrhyncha</taxon>
        <taxon>Membracoidea</taxon>
        <taxon>Cicadellidae</taxon>
        <taxon>Cicadellinae</taxon>
        <taxon>Proconiini</taxon>
        <taxon>Cuerna</taxon>
    </lineage>
</organism>
<dbReference type="AlphaFoldDB" id="A0A1B6GLI8"/>
<feature type="non-terminal residue" evidence="2">
    <location>
        <position position="1"/>
    </location>
</feature>
<dbReference type="GO" id="GO:1990716">
    <property type="term" value="C:axonemal central apparatus"/>
    <property type="evidence" value="ECO:0007669"/>
    <property type="project" value="TreeGrafter"/>
</dbReference>
<evidence type="ECO:0000256" key="1">
    <source>
        <dbReference type="SAM" id="MobiDB-lite"/>
    </source>
</evidence>
<sequence>QFGSDACSNVTASITLYNNTIIYCSLKWKSPQINSLLTILSTDRDRPTIMPVGCIDFELDCTLSVTLPSGLFIEVVPTDSVLGPFYIRQRYLFKGPTCSRIWNEDYRCYLRDGTVLIFNLDGSVEILHTNGTIVTCNCIELVKSNSQSDLKKHSLLTPNTNKNEGNGLMLAKSDGRGTEKSMKKKKKETKSDLKEATESSIRRKKRGTKPNLKPTEVDFHENVLLPELENLSITQPVYKILEHSVLSWDGDFTKFKHGEQITKEKLKPLRMAYDSINEELYLQRDDGLTSLSTPDAQTVTFPNGTNITSSSEDVKEINIVDDSITVRHCFSGYMFDPKTLRGFLRGTGTEISDYLENELQNPILIFDDTTDEDRGKVTQRFVREDEEENIYVYVEAEHTMQHENYATVTYSSDDFKTEIVLPGNIALKLGENGMFNLDVCDSERIILNDDSLLFEATVLKDTFRQSCSIVHFENVSDSDKTIVSCQTVDSFGNMFTVDTQGNTSIVKCDNENKEDYILFSQKHPENIERFFVFNRNQTGYEIIHNQHKQHYPFVGHRVKKDIIKTPFVKYNTDLFSSYTQVPVYKNKSESYLMNSTEKSLPTLIRKKDLLKLHKMPSFIWFFPDSPPITATTTDHTRQCVELPVSVLTGKRLRIKPEHIMLNRIFSRSLHKYMKENEKLFRKYLSYYPPDTRQETVYSQGEQYRNVLFKSNSYYLIDNLPTLAAESTNTSLLQDHSTSDVHSTFSATIS</sequence>
<dbReference type="EMBL" id="GECZ01006457">
    <property type="protein sequence ID" value="JAS63312.1"/>
    <property type="molecule type" value="Transcribed_RNA"/>
</dbReference>
<proteinExistence type="predicted"/>
<accession>A0A1B6GLI8</accession>
<dbReference type="PANTHER" id="PTHR21963:SF1">
    <property type="entry name" value="SPERM-ASSOCIATED ANTIGEN 17"/>
    <property type="match status" value="1"/>
</dbReference>
<dbReference type="GO" id="GO:0005576">
    <property type="term" value="C:extracellular region"/>
    <property type="evidence" value="ECO:0007669"/>
    <property type="project" value="GOC"/>
</dbReference>
<feature type="region of interest" description="Disordered" evidence="1">
    <location>
        <begin position="152"/>
        <end position="214"/>
    </location>
</feature>
<protein>
    <submittedName>
        <fullName evidence="2">Uncharacterized protein</fullName>
    </submittedName>
</protein>
<dbReference type="PANTHER" id="PTHR21963">
    <property type="entry name" value="PF6"/>
    <property type="match status" value="1"/>
</dbReference>
<gene>
    <name evidence="2" type="ORF">g.14694</name>
</gene>
<dbReference type="InterPro" id="IPR026173">
    <property type="entry name" value="SPAG17"/>
</dbReference>
<reference evidence="2" key="1">
    <citation type="submission" date="2015-11" db="EMBL/GenBank/DDBJ databases">
        <title>De novo transcriptome assembly of four potential Pierce s Disease insect vectors from Arizona vineyards.</title>
        <authorList>
            <person name="Tassone E.E."/>
        </authorList>
    </citation>
    <scope>NUCLEOTIDE SEQUENCE</scope>
</reference>
<name>A0A1B6GLI8_9HEMI</name>